<organism evidence="1">
    <name type="scientific">bioreactor metagenome</name>
    <dbReference type="NCBI Taxonomy" id="1076179"/>
    <lineage>
        <taxon>unclassified sequences</taxon>
        <taxon>metagenomes</taxon>
        <taxon>ecological metagenomes</taxon>
    </lineage>
</organism>
<protein>
    <submittedName>
        <fullName evidence="1">Uncharacterized protein</fullName>
    </submittedName>
</protein>
<dbReference type="AlphaFoldDB" id="A0A645J041"/>
<dbReference type="EMBL" id="VSSQ01127606">
    <property type="protein sequence ID" value="MPN56816.1"/>
    <property type="molecule type" value="Genomic_DNA"/>
</dbReference>
<comment type="caution">
    <text evidence="1">The sequence shown here is derived from an EMBL/GenBank/DDBJ whole genome shotgun (WGS) entry which is preliminary data.</text>
</comment>
<reference evidence="1" key="1">
    <citation type="submission" date="2019-08" db="EMBL/GenBank/DDBJ databases">
        <authorList>
            <person name="Kucharzyk K."/>
            <person name="Murdoch R.W."/>
            <person name="Higgins S."/>
            <person name="Loffler F."/>
        </authorList>
    </citation>
    <scope>NUCLEOTIDE SEQUENCE</scope>
</reference>
<sequence>MEIEQRSSPNHFTLSRFTPKRAERGSSALRISRVSGNMAGASASNTHSGWPFRVNWSRYRFVTTKWVGWKNWKLWTAYRSSDSISSTSAFITPPRVQWVSTVVVTPSIWLEPSSLYTTVFPAARKMAAIISTVEVLPLEPVTAITSGGNVT</sequence>
<accession>A0A645J041</accession>
<name>A0A645J041_9ZZZZ</name>
<gene>
    <name evidence="1" type="ORF">SDC9_204509</name>
</gene>
<proteinExistence type="predicted"/>
<evidence type="ECO:0000313" key="1">
    <source>
        <dbReference type="EMBL" id="MPN56816.1"/>
    </source>
</evidence>